<keyword evidence="3" id="KW-0812">Transmembrane</keyword>
<dbReference type="PROSITE" id="PS50089">
    <property type="entry name" value="ZF_RING_2"/>
    <property type="match status" value="1"/>
</dbReference>
<feature type="region of interest" description="Disordered" evidence="2">
    <location>
        <begin position="23"/>
        <end position="57"/>
    </location>
</feature>
<accession>A0ABN9V3I1</accession>
<keyword evidence="1" id="KW-0862">Zinc</keyword>
<dbReference type="SUPFAM" id="SSF57850">
    <property type="entry name" value="RING/U-box"/>
    <property type="match status" value="1"/>
</dbReference>
<keyword evidence="1" id="KW-0863">Zinc-finger</keyword>
<keyword evidence="3" id="KW-0472">Membrane</keyword>
<evidence type="ECO:0000313" key="5">
    <source>
        <dbReference type="EMBL" id="CAK0867051.1"/>
    </source>
</evidence>
<evidence type="ECO:0000256" key="3">
    <source>
        <dbReference type="SAM" id="Phobius"/>
    </source>
</evidence>
<dbReference type="PANTHER" id="PTHR47258">
    <property type="match status" value="1"/>
</dbReference>
<dbReference type="InterPro" id="IPR044249">
    <property type="entry name" value="XERICO-like"/>
</dbReference>
<feature type="transmembrane region" description="Helical" evidence="3">
    <location>
        <begin position="211"/>
        <end position="236"/>
    </location>
</feature>
<gene>
    <name evidence="5" type="ORF">PCOR1329_LOCUS54071</name>
</gene>
<dbReference type="Gene3D" id="1.20.1070.10">
    <property type="entry name" value="Rhodopsin 7-helix transmembrane proteins"/>
    <property type="match status" value="1"/>
</dbReference>
<dbReference type="Proteomes" id="UP001189429">
    <property type="component" value="Unassembled WGS sequence"/>
</dbReference>
<evidence type="ECO:0000313" key="6">
    <source>
        <dbReference type="Proteomes" id="UP001189429"/>
    </source>
</evidence>
<dbReference type="CDD" id="cd16448">
    <property type="entry name" value="RING-H2"/>
    <property type="match status" value="1"/>
</dbReference>
<organism evidence="5 6">
    <name type="scientific">Prorocentrum cordatum</name>
    <dbReference type="NCBI Taxonomy" id="2364126"/>
    <lineage>
        <taxon>Eukaryota</taxon>
        <taxon>Sar</taxon>
        <taxon>Alveolata</taxon>
        <taxon>Dinophyceae</taxon>
        <taxon>Prorocentrales</taxon>
        <taxon>Prorocentraceae</taxon>
        <taxon>Prorocentrum</taxon>
    </lineage>
</organism>
<comment type="caution">
    <text evidence="5">The sequence shown here is derived from an EMBL/GenBank/DDBJ whole genome shotgun (WGS) entry which is preliminary data.</text>
</comment>
<reference evidence="5" key="1">
    <citation type="submission" date="2023-10" db="EMBL/GenBank/DDBJ databases">
        <authorList>
            <person name="Chen Y."/>
            <person name="Shah S."/>
            <person name="Dougan E. K."/>
            <person name="Thang M."/>
            <person name="Chan C."/>
        </authorList>
    </citation>
    <scope>NUCLEOTIDE SEQUENCE [LARGE SCALE GENOMIC DNA]</scope>
</reference>
<feature type="transmembrane region" description="Helical" evidence="3">
    <location>
        <begin position="72"/>
        <end position="102"/>
    </location>
</feature>
<dbReference type="InterPro" id="IPR001841">
    <property type="entry name" value="Znf_RING"/>
</dbReference>
<proteinExistence type="predicted"/>
<evidence type="ECO:0000256" key="2">
    <source>
        <dbReference type="SAM" id="MobiDB-lite"/>
    </source>
</evidence>
<dbReference type="EMBL" id="CAUYUJ010016604">
    <property type="protein sequence ID" value="CAK0867051.1"/>
    <property type="molecule type" value="Genomic_DNA"/>
</dbReference>
<dbReference type="Pfam" id="PF13639">
    <property type="entry name" value="zf-RING_2"/>
    <property type="match status" value="1"/>
</dbReference>
<feature type="transmembrane region" description="Helical" evidence="3">
    <location>
        <begin position="167"/>
        <end position="191"/>
    </location>
</feature>
<feature type="domain" description="RING-type" evidence="4">
    <location>
        <begin position="292"/>
        <end position="334"/>
    </location>
</feature>
<sequence>MAAEGDAPGAIAQILADALVDAPADDEADEADRGAEEEGGGAAQQEALHGGGPERRGAAENREIFGENRRRVAASVLASIPGFSCVTMSTILLISAFALWVYHDAYMAYETFSREGVYCDQPLDKWLFIAVLILPVQLVCVIVYRKLRTMRPPRRRRRRDSPRQPRYVWMLGAFLRLWLLVVNPFFLLWGYNYTTHSRNCDPALMDAASEFITFEAIVVAGSIIIVYCVTPAVLGAHASGRVAGRQQARRGAGQPARRQMTASEGAIDRIETVPFSPELFSEASDDQEPPECCICQMEFDADNPIKRTLCKHFFHETCLADWIGNYSKACPLCRTDLDVPDGAAG</sequence>
<dbReference type="Gene3D" id="3.30.40.10">
    <property type="entry name" value="Zinc/RING finger domain, C3HC4 (zinc finger)"/>
    <property type="match status" value="1"/>
</dbReference>
<feature type="transmembrane region" description="Helical" evidence="3">
    <location>
        <begin position="126"/>
        <end position="147"/>
    </location>
</feature>
<dbReference type="SMART" id="SM00184">
    <property type="entry name" value="RING"/>
    <property type="match status" value="1"/>
</dbReference>
<keyword evidence="1" id="KW-0479">Metal-binding</keyword>
<dbReference type="PANTHER" id="PTHR47258:SF1">
    <property type="entry name" value="E3 UBIQUITIN-PROTEIN LIGASE XERICO-RELATED"/>
    <property type="match status" value="1"/>
</dbReference>
<evidence type="ECO:0000259" key="4">
    <source>
        <dbReference type="PROSITE" id="PS50089"/>
    </source>
</evidence>
<dbReference type="InterPro" id="IPR013083">
    <property type="entry name" value="Znf_RING/FYVE/PHD"/>
</dbReference>
<keyword evidence="3" id="KW-1133">Transmembrane helix</keyword>
<evidence type="ECO:0000256" key="1">
    <source>
        <dbReference type="PROSITE-ProRule" id="PRU00175"/>
    </source>
</evidence>
<protein>
    <recommendedName>
        <fullName evidence="4">RING-type domain-containing protein</fullName>
    </recommendedName>
</protein>
<name>A0ABN9V3I1_9DINO</name>
<keyword evidence="6" id="KW-1185">Reference proteome</keyword>